<dbReference type="PANTHER" id="PTHR13947:SF37">
    <property type="entry name" value="LD18367P"/>
    <property type="match status" value="1"/>
</dbReference>
<dbReference type="PANTHER" id="PTHR13947">
    <property type="entry name" value="GNAT FAMILY N-ACETYLTRANSFERASE"/>
    <property type="match status" value="1"/>
</dbReference>
<keyword evidence="4" id="KW-1185">Reference proteome</keyword>
<evidence type="ECO:0000256" key="1">
    <source>
        <dbReference type="ARBA" id="ARBA00022679"/>
    </source>
</evidence>
<dbReference type="SUPFAM" id="SSF55729">
    <property type="entry name" value="Acyl-CoA N-acyltransferases (Nat)"/>
    <property type="match status" value="1"/>
</dbReference>
<accession>A0ABV2SLY9</accession>
<reference evidence="3 4" key="1">
    <citation type="submission" date="2024-06" db="EMBL/GenBank/DDBJ databases">
        <title>Genomic Encyclopedia of Type Strains, Phase V (KMG-V): Genome sequencing to study the core and pangenomes of soil and plant-associated prokaryotes.</title>
        <authorList>
            <person name="Whitman W."/>
        </authorList>
    </citation>
    <scope>NUCLEOTIDE SEQUENCE [LARGE SCALE GENOMIC DNA]</scope>
    <source>
        <strain evidence="3 4">NE40</strain>
    </source>
</reference>
<feature type="domain" description="N-acetyltransferase" evidence="2">
    <location>
        <begin position="7"/>
        <end position="157"/>
    </location>
</feature>
<evidence type="ECO:0000259" key="2">
    <source>
        <dbReference type="PROSITE" id="PS51186"/>
    </source>
</evidence>
<evidence type="ECO:0000313" key="4">
    <source>
        <dbReference type="Proteomes" id="UP001549366"/>
    </source>
</evidence>
<dbReference type="RefSeq" id="WP_354008451.1">
    <property type="nucleotide sequence ID" value="NZ_JBEWTA010000001.1"/>
</dbReference>
<proteinExistence type="predicted"/>
<evidence type="ECO:0000313" key="3">
    <source>
        <dbReference type="EMBL" id="MET4758359.1"/>
    </source>
</evidence>
<dbReference type="InterPro" id="IPR016181">
    <property type="entry name" value="Acyl_CoA_acyltransferase"/>
</dbReference>
<protein>
    <submittedName>
        <fullName evidence="3">N-acetylglutamate synthase-like GNAT family acetyltransferase</fullName>
    </submittedName>
</protein>
<dbReference type="Gene3D" id="3.40.630.30">
    <property type="match status" value="1"/>
</dbReference>
<dbReference type="Pfam" id="PF13508">
    <property type="entry name" value="Acetyltransf_7"/>
    <property type="match status" value="1"/>
</dbReference>
<dbReference type="PROSITE" id="PS51186">
    <property type="entry name" value="GNAT"/>
    <property type="match status" value="1"/>
</dbReference>
<name>A0ABV2SLY9_9GAMM</name>
<dbReference type="InterPro" id="IPR000182">
    <property type="entry name" value="GNAT_dom"/>
</dbReference>
<sequence>MNDEYYLSIQAVTPEQLLMEQLSITLLLEADPSEDNVRAYLKNSRCYRAEIRQKTVGVCVLTKKSDDCFELMNIAVAPGMQAQGIGTRLLNFVISEVEASGAHRIELGTGTFGHQLGFYQKAGFRAERVERDFFLKNYDQPVFENGIQHKDMLRLAIEFQSG</sequence>
<organism evidence="3 4">
    <name type="scientific">Endozoicomonas lisbonensis</name>
    <dbReference type="NCBI Taxonomy" id="3120522"/>
    <lineage>
        <taxon>Bacteria</taxon>
        <taxon>Pseudomonadati</taxon>
        <taxon>Pseudomonadota</taxon>
        <taxon>Gammaproteobacteria</taxon>
        <taxon>Oceanospirillales</taxon>
        <taxon>Endozoicomonadaceae</taxon>
        <taxon>Endozoicomonas</taxon>
    </lineage>
</organism>
<keyword evidence="1" id="KW-0808">Transferase</keyword>
<dbReference type="EMBL" id="JBEWTB010000002">
    <property type="protein sequence ID" value="MET4758359.1"/>
    <property type="molecule type" value="Genomic_DNA"/>
</dbReference>
<dbReference type="CDD" id="cd04301">
    <property type="entry name" value="NAT_SF"/>
    <property type="match status" value="1"/>
</dbReference>
<dbReference type="InterPro" id="IPR050769">
    <property type="entry name" value="NAT_camello-type"/>
</dbReference>
<gene>
    <name evidence="3" type="ORF">V5J35_003551</name>
</gene>
<comment type="caution">
    <text evidence="3">The sequence shown here is derived from an EMBL/GenBank/DDBJ whole genome shotgun (WGS) entry which is preliminary data.</text>
</comment>
<dbReference type="Proteomes" id="UP001549366">
    <property type="component" value="Unassembled WGS sequence"/>
</dbReference>